<proteinExistence type="predicted"/>
<dbReference type="EC" id="6.5.1.1" evidence="3"/>
<dbReference type="Pfam" id="PF21686">
    <property type="entry name" value="LigD_Prim-Pol"/>
    <property type="match status" value="1"/>
</dbReference>
<dbReference type="PANTHER" id="PTHR42705:SF3">
    <property type="entry name" value="ATP-DEPENDENT DNA LIGASE"/>
    <property type="match status" value="1"/>
</dbReference>
<dbReference type="AlphaFoldDB" id="A0A3B0T4R2"/>
<feature type="compositionally biased region" description="Pro residues" evidence="1">
    <location>
        <begin position="311"/>
        <end position="326"/>
    </location>
</feature>
<dbReference type="EMBL" id="UOEK01000572">
    <property type="protein sequence ID" value="VAW09402.1"/>
    <property type="molecule type" value="Genomic_DNA"/>
</dbReference>
<dbReference type="InterPro" id="IPR052171">
    <property type="entry name" value="NHEJ_LigD"/>
</dbReference>
<dbReference type="PANTHER" id="PTHR42705">
    <property type="entry name" value="BIFUNCTIONAL NON-HOMOLOGOUS END JOINING PROTEIN LIGD"/>
    <property type="match status" value="1"/>
</dbReference>
<gene>
    <name evidence="3" type="ORF">MNBD_ACTINO02-1826</name>
</gene>
<organism evidence="3">
    <name type="scientific">hydrothermal vent metagenome</name>
    <dbReference type="NCBI Taxonomy" id="652676"/>
    <lineage>
        <taxon>unclassified sequences</taxon>
        <taxon>metagenomes</taxon>
        <taxon>ecological metagenomes</taxon>
    </lineage>
</organism>
<reference evidence="3" key="1">
    <citation type="submission" date="2018-06" db="EMBL/GenBank/DDBJ databases">
        <authorList>
            <person name="Zhirakovskaya E."/>
        </authorList>
    </citation>
    <scope>NUCLEOTIDE SEQUENCE</scope>
</reference>
<keyword evidence="3" id="KW-0436">Ligase</keyword>
<name>A0A3B0T4R2_9ZZZZ</name>
<dbReference type="InterPro" id="IPR014145">
    <property type="entry name" value="LigD_pol_dom"/>
</dbReference>
<accession>A0A3B0T4R2</accession>
<evidence type="ECO:0000256" key="1">
    <source>
        <dbReference type="SAM" id="MobiDB-lite"/>
    </source>
</evidence>
<evidence type="ECO:0000313" key="3">
    <source>
        <dbReference type="EMBL" id="VAW09402.1"/>
    </source>
</evidence>
<dbReference type="GO" id="GO:0003910">
    <property type="term" value="F:DNA ligase (ATP) activity"/>
    <property type="evidence" value="ECO:0007669"/>
    <property type="project" value="UniProtKB-EC"/>
</dbReference>
<dbReference type="Gene3D" id="3.90.920.10">
    <property type="entry name" value="DNA primase, PRIM domain"/>
    <property type="match status" value="1"/>
</dbReference>
<feature type="region of interest" description="Disordered" evidence="1">
    <location>
        <begin position="306"/>
        <end position="338"/>
    </location>
</feature>
<protein>
    <submittedName>
        <fullName evidence="3">ATP-dependent DNA ligase</fullName>
        <ecNumber evidence="3">6.5.1.1</ecNumber>
    </submittedName>
</protein>
<sequence>MGRDTGGMTSAETYVETVDRPVRISSPDKVMFPEQGWTKLDLAQHYVQCGVGALRGVYNRPTMLKRWNRGVGDKPLFVKRPKGARTLVDVDFPSSSPGKMFVPLDTADVVWMAQQNCVDLNPWATRADDLLHADELRLDLDPTKGFTFAHVKDIAIETKALLDELGLVSWPKTSGNRGIHVYVRLAPLWDPYQVRRAALAIGRELERRTALATTAWWKEERSGVFIDYNQNAWGKTVASAYSVRQTGWVSTPFMWEEVAAIEPAEFPMDTFAERWTAVGDLTDGIDEAAGDLSRALTMVEADEARGIGDAPWPPHYPKMPGEPPRVAPSKRRDENWTQ</sequence>
<feature type="domain" description="DNA ligase D polymerase" evidence="2">
    <location>
        <begin position="38"/>
        <end position="281"/>
    </location>
</feature>
<evidence type="ECO:0000259" key="2">
    <source>
        <dbReference type="Pfam" id="PF21686"/>
    </source>
</evidence>